<protein>
    <submittedName>
        <fullName evidence="1">Uncharacterized protein</fullName>
    </submittedName>
</protein>
<organism evidence="1 2">
    <name type="scientific">Rhododendron griersonianum</name>
    <dbReference type="NCBI Taxonomy" id="479676"/>
    <lineage>
        <taxon>Eukaryota</taxon>
        <taxon>Viridiplantae</taxon>
        <taxon>Streptophyta</taxon>
        <taxon>Embryophyta</taxon>
        <taxon>Tracheophyta</taxon>
        <taxon>Spermatophyta</taxon>
        <taxon>Magnoliopsida</taxon>
        <taxon>eudicotyledons</taxon>
        <taxon>Gunneridae</taxon>
        <taxon>Pentapetalae</taxon>
        <taxon>asterids</taxon>
        <taxon>Ericales</taxon>
        <taxon>Ericaceae</taxon>
        <taxon>Ericoideae</taxon>
        <taxon>Rhodoreae</taxon>
        <taxon>Rhododendron</taxon>
    </lineage>
</organism>
<evidence type="ECO:0000313" key="2">
    <source>
        <dbReference type="Proteomes" id="UP000823749"/>
    </source>
</evidence>
<comment type="caution">
    <text evidence="1">The sequence shown here is derived from an EMBL/GenBank/DDBJ whole genome shotgun (WGS) entry which is preliminary data.</text>
</comment>
<name>A0AAV6L684_9ERIC</name>
<dbReference type="EMBL" id="JACTNZ010000002">
    <property type="protein sequence ID" value="KAG5560467.1"/>
    <property type="molecule type" value="Genomic_DNA"/>
</dbReference>
<gene>
    <name evidence="1" type="ORF">RHGRI_003699</name>
</gene>
<evidence type="ECO:0000313" key="1">
    <source>
        <dbReference type="EMBL" id="KAG5560467.1"/>
    </source>
</evidence>
<reference evidence="1" key="1">
    <citation type="submission" date="2020-08" db="EMBL/GenBank/DDBJ databases">
        <title>Plant Genome Project.</title>
        <authorList>
            <person name="Zhang R.-G."/>
        </authorList>
    </citation>
    <scope>NUCLEOTIDE SEQUENCE</scope>
    <source>
        <strain evidence="1">WSP0</strain>
        <tissue evidence="1">Leaf</tissue>
    </source>
</reference>
<sequence>MSSTKANRGHTNSFSRCGRGPLTYTEAVASSETWTSLRPPPLTTMLTEVEPAASLFSISSFKAETDRWITSPTVIRFTTDTSLRWIFGGGSSGADQGGGDYAAMYDSVDRNSDLVEVRPVFGYGL</sequence>
<dbReference type="Proteomes" id="UP000823749">
    <property type="component" value="Chromosome 2"/>
</dbReference>
<dbReference type="AlphaFoldDB" id="A0AAV6L684"/>
<keyword evidence="2" id="KW-1185">Reference proteome</keyword>
<proteinExistence type="predicted"/>
<accession>A0AAV6L684</accession>